<protein>
    <recommendedName>
        <fullName evidence="3">DUF4283 domain-containing protein</fullName>
    </recommendedName>
</protein>
<dbReference type="PANTHER" id="PTHR31286:SF180">
    <property type="entry name" value="OS10G0362600 PROTEIN"/>
    <property type="match status" value="1"/>
</dbReference>
<proteinExistence type="predicted"/>
<dbReference type="InterPro" id="IPR040256">
    <property type="entry name" value="At4g02000-like"/>
</dbReference>
<dbReference type="AlphaFoldDB" id="A0AAV7HLK5"/>
<organism evidence="1 2">
    <name type="scientific">Dendrobium chrysotoxum</name>
    <name type="common">Orchid</name>
    <dbReference type="NCBI Taxonomy" id="161865"/>
    <lineage>
        <taxon>Eukaryota</taxon>
        <taxon>Viridiplantae</taxon>
        <taxon>Streptophyta</taxon>
        <taxon>Embryophyta</taxon>
        <taxon>Tracheophyta</taxon>
        <taxon>Spermatophyta</taxon>
        <taxon>Magnoliopsida</taxon>
        <taxon>Liliopsida</taxon>
        <taxon>Asparagales</taxon>
        <taxon>Orchidaceae</taxon>
        <taxon>Epidendroideae</taxon>
        <taxon>Malaxideae</taxon>
        <taxon>Dendrobiinae</taxon>
        <taxon>Dendrobium</taxon>
    </lineage>
</organism>
<dbReference type="Proteomes" id="UP000775213">
    <property type="component" value="Unassembled WGS sequence"/>
</dbReference>
<evidence type="ECO:0000313" key="2">
    <source>
        <dbReference type="Proteomes" id="UP000775213"/>
    </source>
</evidence>
<keyword evidence="2" id="KW-1185">Reference proteome</keyword>
<evidence type="ECO:0008006" key="3">
    <source>
        <dbReference type="Google" id="ProtNLM"/>
    </source>
</evidence>
<comment type="caution">
    <text evidence="1">The sequence shown here is derived from an EMBL/GenBank/DDBJ whole genome shotgun (WGS) entry which is preliminary data.</text>
</comment>
<dbReference type="EMBL" id="JAGFBR010000004">
    <property type="protein sequence ID" value="KAH0468378.1"/>
    <property type="molecule type" value="Genomic_DNA"/>
</dbReference>
<sequence>MFFNLKFSSKFYVTLLNHRHLIKWTLLFDLSKESPVVPIWIFFPELWPYLFSGRILFGLGSLFVHPLQTDNANASRSRLSVTHILGDLDITKKYPNKVWLGSYIKVWLCSKSSYV</sequence>
<reference evidence="1 2" key="1">
    <citation type="journal article" date="2021" name="Hortic Res">
        <title>Chromosome-scale assembly of the Dendrobium chrysotoxum genome enhances the understanding of orchid evolution.</title>
        <authorList>
            <person name="Zhang Y."/>
            <person name="Zhang G.Q."/>
            <person name="Zhang D."/>
            <person name="Liu X.D."/>
            <person name="Xu X.Y."/>
            <person name="Sun W.H."/>
            <person name="Yu X."/>
            <person name="Zhu X."/>
            <person name="Wang Z.W."/>
            <person name="Zhao X."/>
            <person name="Zhong W.Y."/>
            <person name="Chen H."/>
            <person name="Yin W.L."/>
            <person name="Huang T."/>
            <person name="Niu S.C."/>
            <person name="Liu Z.J."/>
        </authorList>
    </citation>
    <scope>NUCLEOTIDE SEQUENCE [LARGE SCALE GENOMIC DNA]</scope>
    <source>
        <strain evidence="1">Lindl</strain>
    </source>
</reference>
<accession>A0AAV7HLK5</accession>
<name>A0AAV7HLK5_DENCH</name>
<evidence type="ECO:0000313" key="1">
    <source>
        <dbReference type="EMBL" id="KAH0468378.1"/>
    </source>
</evidence>
<gene>
    <name evidence="1" type="ORF">IEQ34_003411</name>
</gene>
<dbReference type="PANTHER" id="PTHR31286">
    <property type="entry name" value="GLYCINE-RICH CELL WALL STRUCTURAL PROTEIN 1.8-LIKE"/>
    <property type="match status" value="1"/>
</dbReference>